<reference evidence="7" key="1">
    <citation type="submission" date="2020-03" db="EMBL/GenBank/DDBJ databases">
        <title>Draft sequencing of Paenibacilllus sp. S3N08.</title>
        <authorList>
            <person name="Kim D.-U."/>
        </authorList>
    </citation>
    <scope>NUCLEOTIDE SEQUENCE</scope>
    <source>
        <strain evidence="7">S3N08</strain>
    </source>
</reference>
<sequence>MYKVILVDDDYPVLEFLSAAIDWEQLGLTLQGVFENGLSAWEHAQQEMPDILITDIGMPKMDGLELIRRMKELKPNLRAGILSCHSEFHYAQQALKLHVQDYLLKETLDPIDLQKLLVQFVESLQAERSIQVQQTKLQLTVDRNKEMVKDRFFRSTIQQPILDKELWKHDAESFGLNMGNTAYLPAIGFINSYRPAMQRFVSSDILQFAIDNVVEEVVRTQAPLAVHFAYGDKNSFYLHPVAPGLKINGYDEAAKLLHRVQTALKQSLKINVSFIIGDLCREPQAFKQELTRLIANTDQRFYMEDGTITKYQEIIFGQEDLFAWYDQAREQFRTFMMEKNKDAVRPTVTYWMDLLKQHRFAPDTIKDWVLKLLLDLKLKLQSMQDFRSVYTVDIMHQEIIEIDSLAELKQWLIDYFHSVMFMVGEILDSSKRSEVMDARQYVSMHLSKRISLEEVAEHLHLNPSYFSRLFKKETGETFIEFVNKLKINRAKELLDQTNQSAGKICELLGYDNQSYFIKLFRANVGMTPMEYRGSKSGNASK</sequence>
<dbReference type="EMBL" id="JAAOIW010000008">
    <property type="protein sequence ID" value="NHN32374.1"/>
    <property type="molecule type" value="Genomic_DNA"/>
</dbReference>
<dbReference type="RefSeq" id="WP_166152668.1">
    <property type="nucleotide sequence ID" value="NZ_JAAOIW010000008.1"/>
</dbReference>
<dbReference type="InterPro" id="IPR011006">
    <property type="entry name" value="CheY-like_superfamily"/>
</dbReference>
<organism evidence="7 8">
    <name type="scientific">Paenibacillus agricola</name>
    <dbReference type="NCBI Taxonomy" id="2716264"/>
    <lineage>
        <taxon>Bacteria</taxon>
        <taxon>Bacillati</taxon>
        <taxon>Bacillota</taxon>
        <taxon>Bacilli</taxon>
        <taxon>Bacillales</taxon>
        <taxon>Paenibacillaceae</taxon>
        <taxon>Paenibacillus</taxon>
    </lineage>
</organism>
<dbReference type="InterPro" id="IPR009057">
    <property type="entry name" value="Homeodomain-like_sf"/>
</dbReference>
<dbReference type="SUPFAM" id="SSF52172">
    <property type="entry name" value="CheY-like"/>
    <property type="match status" value="1"/>
</dbReference>
<accession>A0ABX0JAX5</accession>
<dbReference type="Pfam" id="PF12833">
    <property type="entry name" value="HTH_18"/>
    <property type="match status" value="1"/>
</dbReference>
<dbReference type="CDD" id="cd17536">
    <property type="entry name" value="REC_YesN-like"/>
    <property type="match status" value="1"/>
</dbReference>
<keyword evidence="3" id="KW-0804">Transcription</keyword>
<feature type="domain" description="Response regulatory" evidence="6">
    <location>
        <begin position="3"/>
        <end position="120"/>
    </location>
</feature>
<evidence type="ECO:0000256" key="1">
    <source>
        <dbReference type="ARBA" id="ARBA00023015"/>
    </source>
</evidence>
<feature type="modified residue" description="4-aspartylphosphate" evidence="4">
    <location>
        <position position="55"/>
    </location>
</feature>
<dbReference type="SUPFAM" id="SSF46689">
    <property type="entry name" value="Homeodomain-like"/>
    <property type="match status" value="2"/>
</dbReference>
<evidence type="ECO:0000256" key="2">
    <source>
        <dbReference type="ARBA" id="ARBA00023125"/>
    </source>
</evidence>
<dbReference type="InterPro" id="IPR018060">
    <property type="entry name" value="HTH_AraC"/>
</dbReference>
<evidence type="ECO:0000313" key="8">
    <source>
        <dbReference type="Proteomes" id="UP001165962"/>
    </source>
</evidence>
<gene>
    <name evidence="7" type="ORF">G9U52_21260</name>
</gene>
<dbReference type="PROSITE" id="PS01124">
    <property type="entry name" value="HTH_ARAC_FAMILY_2"/>
    <property type="match status" value="1"/>
</dbReference>
<dbReference type="Gene3D" id="1.10.10.60">
    <property type="entry name" value="Homeodomain-like"/>
    <property type="match status" value="2"/>
</dbReference>
<protein>
    <submittedName>
        <fullName evidence="7">AraC family transcriptional regulator</fullName>
    </submittedName>
</protein>
<dbReference type="PANTHER" id="PTHR43280:SF2">
    <property type="entry name" value="HTH-TYPE TRANSCRIPTIONAL REGULATOR EXSA"/>
    <property type="match status" value="1"/>
</dbReference>
<keyword evidence="4" id="KW-0597">Phosphoprotein</keyword>
<comment type="caution">
    <text evidence="7">The sequence shown here is derived from an EMBL/GenBank/DDBJ whole genome shotgun (WGS) entry which is preliminary data.</text>
</comment>
<evidence type="ECO:0000259" key="6">
    <source>
        <dbReference type="PROSITE" id="PS50110"/>
    </source>
</evidence>
<dbReference type="PANTHER" id="PTHR43280">
    <property type="entry name" value="ARAC-FAMILY TRANSCRIPTIONAL REGULATOR"/>
    <property type="match status" value="1"/>
</dbReference>
<evidence type="ECO:0000259" key="5">
    <source>
        <dbReference type="PROSITE" id="PS01124"/>
    </source>
</evidence>
<dbReference type="InterPro" id="IPR001789">
    <property type="entry name" value="Sig_transdc_resp-reg_receiver"/>
</dbReference>
<dbReference type="SMART" id="SM00342">
    <property type="entry name" value="HTH_ARAC"/>
    <property type="match status" value="1"/>
</dbReference>
<keyword evidence="2" id="KW-0238">DNA-binding</keyword>
<name>A0ABX0JAX5_9BACL</name>
<evidence type="ECO:0000256" key="4">
    <source>
        <dbReference type="PROSITE-ProRule" id="PRU00169"/>
    </source>
</evidence>
<keyword evidence="8" id="KW-1185">Reference proteome</keyword>
<proteinExistence type="predicted"/>
<dbReference type="PROSITE" id="PS50110">
    <property type="entry name" value="RESPONSE_REGULATORY"/>
    <property type="match status" value="1"/>
</dbReference>
<keyword evidence="1" id="KW-0805">Transcription regulation</keyword>
<evidence type="ECO:0000313" key="7">
    <source>
        <dbReference type="EMBL" id="NHN32374.1"/>
    </source>
</evidence>
<dbReference type="SMART" id="SM00448">
    <property type="entry name" value="REC"/>
    <property type="match status" value="1"/>
</dbReference>
<evidence type="ECO:0000256" key="3">
    <source>
        <dbReference type="ARBA" id="ARBA00023163"/>
    </source>
</evidence>
<dbReference type="Pfam" id="PF00072">
    <property type="entry name" value="Response_reg"/>
    <property type="match status" value="1"/>
</dbReference>
<feature type="domain" description="HTH araC/xylS-type" evidence="5">
    <location>
        <begin position="436"/>
        <end position="534"/>
    </location>
</feature>
<dbReference type="Proteomes" id="UP001165962">
    <property type="component" value="Unassembled WGS sequence"/>
</dbReference>
<dbReference type="Gene3D" id="3.40.50.2300">
    <property type="match status" value="1"/>
</dbReference>